<comment type="similarity">
    <text evidence="1">Belongs to the ZraP family.</text>
</comment>
<evidence type="ECO:0000256" key="4">
    <source>
        <dbReference type="SAM" id="Phobius"/>
    </source>
</evidence>
<keyword evidence="6" id="KW-1185">Reference proteome</keyword>
<feature type="transmembrane region" description="Helical" evidence="4">
    <location>
        <begin position="12"/>
        <end position="33"/>
    </location>
</feature>
<evidence type="ECO:0000256" key="2">
    <source>
        <dbReference type="ARBA" id="ARBA00044983"/>
    </source>
</evidence>
<dbReference type="STRING" id="89065.SAMN05216605_101353"/>
<dbReference type="RefSeq" id="WP_074749679.1">
    <property type="nucleotide sequence ID" value="NZ_FNCO01000001.1"/>
</dbReference>
<dbReference type="Proteomes" id="UP000182894">
    <property type="component" value="Unassembled WGS sequence"/>
</dbReference>
<keyword evidence="4" id="KW-0472">Membrane</keyword>
<protein>
    <recommendedName>
        <fullName evidence="2">Signaling pathway modulator ZraP</fullName>
    </recommendedName>
    <alternativeName>
        <fullName evidence="3">Zinc resistance-associated protein</fullName>
    </alternativeName>
</protein>
<reference evidence="6" key="1">
    <citation type="submission" date="2016-10" db="EMBL/GenBank/DDBJ databases">
        <authorList>
            <person name="Varghese N."/>
            <person name="Submissions S."/>
        </authorList>
    </citation>
    <scope>NUCLEOTIDE SEQUENCE [LARGE SCALE GENOMIC DNA]</scope>
    <source>
        <strain evidence="6">ATCC 700689</strain>
    </source>
</reference>
<proteinExistence type="inferred from homology"/>
<sequence length="157" mass="17625">MIQSSKRLKTLLVASLLLNVFLIGGVVGGLYQWSSHQRTTGTVVQHGLRQTLAQLPEAQRHQLRRMLRETRLKNKPLIVASRQAHLDVIHRLQAPTLDRDALDVDLDRARTADITLRTRVDATLADFAASLPADERKTLAEAIASRRHNNTPKVMND</sequence>
<dbReference type="Pfam" id="PF13801">
    <property type="entry name" value="Metal_resist"/>
    <property type="match status" value="1"/>
</dbReference>
<keyword evidence="4" id="KW-0812">Transmembrane</keyword>
<evidence type="ECO:0000313" key="6">
    <source>
        <dbReference type="Proteomes" id="UP000182894"/>
    </source>
</evidence>
<name>A0A1G7S510_9PSED</name>
<evidence type="ECO:0000256" key="3">
    <source>
        <dbReference type="ARBA" id="ARBA00045001"/>
    </source>
</evidence>
<organism evidence="5 6">
    <name type="scientific">Pseudomonas abietaniphila</name>
    <dbReference type="NCBI Taxonomy" id="89065"/>
    <lineage>
        <taxon>Bacteria</taxon>
        <taxon>Pseudomonadati</taxon>
        <taxon>Pseudomonadota</taxon>
        <taxon>Gammaproteobacteria</taxon>
        <taxon>Pseudomonadales</taxon>
        <taxon>Pseudomonadaceae</taxon>
        <taxon>Pseudomonas</taxon>
    </lineage>
</organism>
<keyword evidence="4" id="KW-1133">Transmembrane helix</keyword>
<evidence type="ECO:0000313" key="5">
    <source>
        <dbReference type="EMBL" id="SDG18115.1"/>
    </source>
</evidence>
<dbReference type="EMBL" id="FNCO01000001">
    <property type="protein sequence ID" value="SDG18115.1"/>
    <property type="molecule type" value="Genomic_DNA"/>
</dbReference>
<accession>A0A1G7S510</accession>
<evidence type="ECO:0000256" key="1">
    <source>
        <dbReference type="ARBA" id="ARBA00044945"/>
    </source>
</evidence>
<dbReference type="InterPro" id="IPR025961">
    <property type="entry name" value="Metal_resist"/>
</dbReference>
<gene>
    <name evidence="5" type="ORF">SAMN05216605_101353</name>
</gene>
<dbReference type="AlphaFoldDB" id="A0A1G7S510"/>